<keyword evidence="1" id="KW-1133">Transmembrane helix</keyword>
<evidence type="ECO:0008006" key="4">
    <source>
        <dbReference type="Google" id="ProtNLM"/>
    </source>
</evidence>
<accession>A0A853I0B6</accession>
<keyword evidence="1" id="KW-0472">Membrane</keyword>
<evidence type="ECO:0000313" key="2">
    <source>
        <dbReference type="EMBL" id="NYZ67420.1"/>
    </source>
</evidence>
<gene>
    <name evidence="2" type="ORF">H0A36_15490</name>
</gene>
<keyword evidence="1" id="KW-0812">Transmembrane</keyword>
<evidence type="ECO:0000313" key="3">
    <source>
        <dbReference type="Proteomes" id="UP000569732"/>
    </source>
</evidence>
<proteinExistence type="predicted"/>
<name>A0A853I0B6_9GAMM</name>
<keyword evidence="3" id="KW-1185">Reference proteome</keyword>
<dbReference type="RefSeq" id="WP_180569443.1">
    <property type="nucleotide sequence ID" value="NZ_JACCKB010000025.1"/>
</dbReference>
<evidence type="ECO:0000256" key="1">
    <source>
        <dbReference type="SAM" id="Phobius"/>
    </source>
</evidence>
<dbReference type="Proteomes" id="UP000569732">
    <property type="component" value="Unassembled WGS sequence"/>
</dbReference>
<organism evidence="2 3">
    <name type="scientific">Spartinivicinus marinus</name>
    <dbReference type="NCBI Taxonomy" id="2994442"/>
    <lineage>
        <taxon>Bacteria</taxon>
        <taxon>Pseudomonadati</taxon>
        <taxon>Pseudomonadota</taxon>
        <taxon>Gammaproteobacteria</taxon>
        <taxon>Oceanospirillales</taxon>
        <taxon>Zooshikellaceae</taxon>
        <taxon>Spartinivicinus</taxon>
    </lineage>
</organism>
<reference evidence="2 3" key="1">
    <citation type="submission" date="2020-07" db="EMBL/GenBank/DDBJ databases">
        <title>Endozoicomonas sp. nov., isolated from sediment.</title>
        <authorList>
            <person name="Gu T."/>
        </authorList>
    </citation>
    <scope>NUCLEOTIDE SEQUENCE [LARGE SCALE GENOMIC DNA]</scope>
    <source>
        <strain evidence="2 3">SM1973</strain>
    </source>
</reference>
<comment type="caution">
    <text evidence="2">The sequence shown here is derived from an EMBL/GenBank/DDBJ whole genome shotgun (WGS) entry which is preliminary data.</text>
</comment>
<sequence>MNFTLALMGLAIYILLWEKLPDWGKWFNWIIDRLPKPLAYLYEAWHCPYCFGFWISLFLHGITGIQTIPDLATMPVYLGVAGVAIGWFLDALATATLIMLGQLLLNAIAVPAIKGHQMTTEFRLSFKNKESN</sequence>
<dbReference type="EMBL" id="JACCKB010000025">
    <property type="protein sequence ID" value="NYZ67420.1"/>
    <property type="molecule type" value="Genomic_DNA"/>
</dbReference>
<protein>
    <recommendedName>
        <fullName evidence="4">DUF1360 domain-containing protein</fullName>
    </recommendedName>
</protein>
<feature type="transmembrane region" description="Helical" evidence="1">
    <location>
        <begin position="40"/>
        <end position="59"/>
    </location>
</feature>
<feature type="transmembrane region" description="Helical" evidence="1">
    <location>
        <begin position="71"/>
        <end position="89"/>
    </location>
</feature>
<dbReference type="AlphaFoldDB" id="A0A853I0B6"/>